<evidence type="ECO:0000256" key="1">
    <source>
        <dbReference type="SAM" id="Phobius"/>
    </source>
</evidence>
<gene>
    <name evidence="2" type="ORF">A6A04_11515</name>
</gene>
<feature type="transmembrane region" description="Helical" evidence="1">
    <location>
        <begin position="176"/>
        <end position="193"/>
    </location>
</feature>
<dbReference type="RefSeq" id="WP_068489458.1">
    <property type="nucleotide sequence ID" value="NZ_LWQT01000020.1"/>
</dbReference>
<protein>
    <recommendedName>
        <fullName evidence="4">Glycosyltransferase RgtA/B/C/D-like domain-containing protein</fullName>
    </recommendedName>
</protein>
<keyword evidence="1" id="KW-1133">Transmembrane helix</keyword>
<dbReference type="AlphaFoldDB" id="A0A178MX05"/>
<feature type="transmembrane region" description="Helical" evidence="1">
    <location>
        <begin position="228"/>
        <end position="246"/>
    </location>
</feature>
<feature type="transmembrane region" description="Helical" evidence="1">
    <location>
        <begin position="352"/>
        <end position="371"/>
    </location>
</feature>
<feature type="transmembrane region" description="Helical" evidence="1">
    <location>
        <begin position="47"/>
        <end position="66"/>
    </location>
</feature>
<proteinExistence type="predicted"/>
<sequence>MPDLIAFFLPSASQLLALAGVLVVACGFSVIGAALGGRDRLPEADLLVGWSVVALVFVVFGGWLGFALTPLAVLSALLAFGAGVVLWRRGEPMLDRDSLKVMAWMAPLLLATASMAPSQWDEFTQWLPNSRYLVLFDHFPGAAHPPSDSVFPAYPPGITVVYLLVSRLGGGFFDTIAPWFNLLLLAATARLAVRLFRGDDQPTGWTVCAWGVLAVTSLGTTFVPKLVLSGYADTATAVAVAFSAVLGLRLRQGRAPVIQFGFVFALLPMTKQGNFALMGLLLVALGLDALLRREPLMHLGRRLALGLLPMALAVLAWRLHVTAGVGELSVRPPATWEWHLLPAMLTSMKDVALSKGGYFGFGLVLVVLAVAGRGRSRLVTLFALCFLGYNLFLLFVYLAILAGYESANAASFWRYNTHLGLFQMLVLALVAGEALRRLGLWGRPDLRRAALALGGLAAVAVPFAALKWIRFDRNPAKLDAYRVIREMTPLVPFGAPMLTVDARGTGFYGNFASYHMGYGRRMVANVTTFNVDGLGQGLAAYRPAYLWVRTLNPAVVAVLGLPLDERASHLLAAEGTGWRVVKSWPYPPGLDPAAEKE</sequence>
<feature type="transmembrane region" description="Helical" evidence="1">
    <location>
        <begin position="101"/>
        <end position="120"/>
    </location>
</feature>
<feature type="transmembrane region" description="Helical" evidence="1">
    <location>
        <begin position="205"/>
        <end position="222"/>
    </location>
</feature>
<feature type="transmembrane region" description="Helical" evidence="1">
    <location>
        <begin position="420"/>
        <end position="438"/>
    </location>
</feature>
<feature type="transmembrane region" description="Helical" evidence="1">
    <location>
        <begin position="12"/>
        <end position="35"/>
    </location>
</feature>
<feature type="transmembrane region" description="Helical" evidence="1">
    <location>
        <begin position="72"/>
        <end position="89"/>
    </location>
</feature>
<organism evidence="2 3">
    <name type="scientific">Paramagnetospirillum marisnigri</name>
    <dbReference type="NCBI Taxonomy" id="1285242"/>
    <lineage>
        <taxon>Bacteria</taxon>
        <taxon>Pseudomonadati</taxon>
        <taxon>Pseudomonadota</taxon>
        <taxon>Alphaproteobacteria</taxon>
        <taxon>Rhodospirillales</taxon>
        <taxon>Magnetospirillaceae</taxon>
        <taxon>Paramagnetospirillum</taxon>
    </lineage>
</organism>
<dbReference type="Proteomes" id="UP000078428">
    <property type="component" value="Unassembled WGS sequence"/>
</dbReference>
<dbReference type="EMBL" id="LWQT01000020">
    <property type="protein sequence ID" value="OAN55276.1"/>
    <property type="molecule type" value="Genomic_DNA"/>
</dbReference>
<evidence type="ECO:0000313" key="2">
    <source>
        <dbReference type="EMBL" id="OAN55276.1"/>
    </source>
</evidence>
<feature type="transmembrane region" description="Helical" evidence="1">
    <location>
        <begin position="303"/>
        <end position="321"/>
    </location>
</feature>
<comment type="caution">
    <text evidence="2">The sequence shown here is derived from an EMBL/GenBank/DDBJ whole genome shotgun (WGS) entry which is preliminary data.</text>
</comment>
<dbReference type="OrthoDB" id="7328988at2"/>
<dbReference type="STRING" id="1285242.A6A04_11515"/>
<keyword evidence="1" id="KW-0812">Transmembrane</keyword>
<feature type="transmembrane region" description="Helical" evidence="1">
    <location>
        <begin position="450"/>
        <end position="469"/>
    </location>
</feature>
<feature type="transmembrane region" description="Helical" evidence="1">
    <location>
        <begin position="378"/>
        <end position="400"/>
    </location>
</feature>
<evidence type="ECO:0000313" key="3">
    <source>
        <dbReference type="Proteomes" id="UP000078428"/>
    </source>
</evidence>
<keyword evidence="1" id="KW-0472">Membrane</keyword>
<accession>A0A178MX05</accession>
<keyword evidence="3" id="KW-1185">Reference proteome</keyword>
<evidence type="ECO:0008006" key="4">
    <source>
        <dbReference type="Google" id="ProtNLM"/>
    </source>
</evidence>
<name>A0A178MX05_9PROT</name>
<reference evidence="2 3" key="1">
    <citation type="submission" date="2016-04" db="EMBL/GenBank/DDBJ databases">
        <title>Draft genome sequence of freshwater magnetotactic bacteria Magnetospirillum marisnigri SP-1 and Magnetospirillum moscoviense BB-1.</title>
        <authorList>
            <person name="Koziaeva V."/>
            <person name="Dziuba M.V."/>
            <person name="Ivanov T.M."/>
            <person name="Kuznetsov B."/>
            <person name="Grouzdev D.S."/>
        </authorList>
    </citation>
    <scope>NUCLEOTIDE SEQUENCE [LARGE SCALE GENOMIC DNA]</scope>
    <source>
        <strain evidence="2 3">SP-1</strain>
    </source>
</reference>